<reference evidence="2" key="1">
    <citation type="journal article" date="2015" name="Nat. Genet.">
        <title>The genome and transcriptome of the zoonotic hookworm Ancylostoma ceylanicum identify infection-specific gene families.</title>
        <authorList>
            <person name="Schwarz E.M."/>
            <person name="Hu Y."/>
            <person name="Antoshechkin I."/>
            <person name="Miller M.M."/>
            <person name="Sternberg P.W."/>
            <person name="Aroian R.V."/>
        </authorList>
    </citation>
    <scope>NUCLEOTIDE SEQUENCE</scope>
    <source>
        <strain evidence="2">HY135</strain>
    </source>
</reference>
<accession>A0A016TDL7</accession>
<dbReference type="EMBL" id="JARK01001449">
    <property type="protein sequence ID" value="EYC00708.1"/>
    <property type="molecule type" value="Genomic_DNA"/>
</dbReference>
<dbReference type="Proteomes" id="UP000024635">
    <property type="component" value="Unassembled WGS sequence"/>
</dbReference>
<evidence type="ECO:0000313" key="1">
    <source>
        <dbReference type="EMBL" id="EYC00708.1"/>
    </source>
</evidence>
<dbReference type="AlphaFoldDB" id="A0A016TDL7"/>
<sequence length="214" mass="24338">MEVLSLENNFLAPIVVYLHFKLVSVGVMEAAEDVIDNPEKCWVDRQFRNLFDRGHNKLRISKGLPEMTLLVNELVNTVYLSAGQVTLLVATNRQEAGRTMPRDTEESRCAVDSRYLSPHSCQQSRFRLWLSASASSKQPEYHAAPRHRPFAWPYGSRYHMRQPNQIYVESHLLAGCFGQPSAALLSRLLGHRHCNDWPAQIVKLLDAVITAAIR</sequence>
<organism evidence="1 2">
    <name type="scientific">Ancylostoma ceylanicum</name>
    <dbReference type="NCBI Taxonomy" id="53326"/>
    <lineage>
        <taxon>Eukaryota</taxon>
        <taxon>Metazoa</taxon>
        <taxon>Ecdysozoa</taxon>
        <taxon>Nematoda</taxon>
        <taxon>Chromadorea</taxon>
        <taxon>Rhabditida</taxon>
        <taxon>Rhabditina</taxon>
        <taxon>Rhabditomorpha</taxon>
        <taxon>Strongyloidea</taxon>
        <taxon>Ancylostomatidae</taxon>
        <taxon>Ancylostomatinae</taxon>
        <taxon>Ancylostoma</taxon>
    </lineage>
</organism>
<proteinExistence type="predicted"/>
<protein>
    <submittedName>
        <fullName evidence="1">Uncharacterized protein</fullName>
    </submittedName>
</protein>
<keyword evidence="2" id="KW-1185">Reference proteome</keyword>
<name>A0A016TDL7_9BILA</name>
<evidence type="ECO:0000313" key="2">
    <source>
        <dbReference type="Proteomes" id="UP000024635"/>
    </source>
</evidence>
<gene>
    <name evidence="1" type="primary">Acey_s0113.g361</name>
    <name evidence="1" type="ORF">Y032_0113g361</name>
</gene>
<comment type="caution">
    <text evidence="1">The sequence shown here is derived from an EMBL/GenBank/DDBJ whole genome shotgun (WGS) entry which is preliminary data.</text>
</comment>